<comment type="similarity">
    <text evidence="1">Belongs to the ComF/GntX family.</text>
</comment>
<sequence length="235" mass="27150">MNEYCLYCHERLDVQLSWLTLMFPPKTSWLCHACKRKLTRIVGTTCRMCCRPLENIAADFIQHDLCLDCVKWEKDSNFADVLVQNISLFAYNDGMKEMLARFKFRGDYILAKIFSDDIKQALHTLQFDMLVPIPLSKERLAERGFNQAKALAVEAGFETSDCLERIHTEKQSKKTRAERFQLEHIFYVNDHCNINGKTILLVDDIYTTGSTVRHAAYVLRKHGAKKVCAFTLARG</sequence>
<dbReference type="Gene3D" id="3.40.50.2020">
    <property type="match status" value="1"/>
</dbReference>
<dbReference type="InterPro" id="IPR000836">
    <property type="entry name" value="PRTase_dom"/>
</dbReference>
<dbReference type="OrthoDB" id="9779910at2"/>
<name>A0A0A6VG60_9BACI</name>
<evidence type="ECO:0000256" key="1">
    <source>
        <dbReference type="ARBA" id="ARBA00008007"/>
    </source>
</evidence>
<proteinExistence type="inferred from homology"/>
<feature type="domain" description="Phosphoribosyltransferase" evidence="2">
    <location>
        <begin position="144"/>
        <end position="233"/>
    </location>
</feature>
<keyword evidence="3" id="KW-0328">Glycosyltransferase</keyword>
<comment type="caution">
    <text evidence="3">The sequence shown here is derived from an EMBL/GenBank/DDBJ whole genome shotgun (WGS) entry which is preliminary data.</text>
</comment>
<dbReference type="Proteomes" id="UP000030588">
    <property type="component" value="Unassembled WGS sequence"/>
</dbReference>
<dbReference type="GO" id="GO:0016757">
    <property type="term" value="F:glycosyltransferase activity"/>
    <property type="evidence" value="ECO:0007669"/>
    <property type="project" value="UniProtKB-KW"/>
</dbReference>
<protein>
    <submittedName>
        <fullName evidence="3">Phosphoribosyltransferase</fullName>
    </submittedName>
</protein>
<keyword evidence="3" id="KW-0808">Transferase</keyword>
<organism evidence="3 4">
    <name type="scientific">Heyndrickxia ginsengihumi</name>
    <dbReference type="NCBI Taxonomy" id="363870"/>
    <lineage>
        <taxon>Bacteria</taxon>
        <taxon>Bacillati</taxon>
        <taxon>Bacillota</taxon>
        <taxon>Bacilli</taxon>
        <taxon>Bacillales</taxon>
        <taxon>Bacillaceae</taxon>
        <taxon>Heyndrickxia</taxon>
    </lineage>
</organism>
<dbReference type="AlphaFoldDB" id="A0A0A6VG60"/>
<dbReference type="PANTHER" id="PTHR47505:SF1">
    <property type="entry name" value="DNA UTILIZATION PROTEIN YHGH"/>
    <property type="match status" value="1"/>
</dbReference>
<dbReference type="SUPFAM" id="SSF53271">
    <property type="entry name" value="PRTase-like"/>
    <property type="match status" value="1"/>
</dbReference>
<gene>
    <name evidence="3" type="ORF">NG54_03670</name>
</gene>
<dbReference type="Pfam" id="PF00156">
    <property type="entry name" value="Pribosyltran"/>
    <property type="match status" value="1"/>
</dbReference>
<reference evidence="3 4" key="1">
    <citation type="submission" date="2014-10" db="EMBL/GenBank/DDBJ databases">
        <title>Draft genome of phytase producing Bacillus ginsengihumi strain M2.11.</title>
        <authorList>
            <person name="Toymentseva A."/>
            <person name="Boulygina E.A."/>
            <person name="Kazakov S.V."/>
            <person name="Kayumov I."/>
            <person name="Suleimanova A.D."/>
            <person name="Mardanova A.M."/>
            <person name="Maria S.N."/>
            <person name="Sergey M.Y."/>
            <person name="Sharipova M.R."/>
        </authorList>
    </citation>
    <scope>NUCLEOTIDE SEQUENCE [LARGE SCALE GENOMIC DNA]</scope>
    <source>
        <strain evidence="3 4">M2.11</strain>
    </source>
</reference>
<evidence type="ECO:0000259" key="2">
    <source>
        <dbReference type="Pfam" id="PF00156"/>
    </source>
</evidence>
<evidence type="ECO:0000313" key="4">
    <source>
        <dbReference type="Proteomes" id="UP000030588"/>
    </source>
</evidence>
<dbReference type="InterPro" id="IPR029057">
    <property type="entry name" value="PRTase-like"/>
</dbReference>
<dbReference type="PANTHER" id="PTHR47505">
    <property type="entry name" value="DNA UTILIZATION PROTEIN YHGH"/>
    <property type="match status" value="1"/>
</dbReference>
<evidence type="ECO:0000313" key="3">
    <source>
        <dbReference type="EMBL" id="KHD86413.1"/>
    </source>
</evidence>
<dbReference type="EMBL" id="JRUN01000006">
    <property type="protein sequence ID" value="KHD86413.1"/>
    <property type="molecule type" value="Genomic_DNA"/>
</dbReference>
<accession>A0A0A6VG60</accession>
<dbReference type="RefSeq" id="WP_035353299.1">
    <property type="nucleotide sequence ID" value="NZ_JBCNCG010000082.1"/>
</dbReference>
<dbReference type="InterPro" id="IPR051910">
    <property type="entry name" value="ComF/GntX_DNA_util-trans"/>
</dbReference>
<dbReference type="STRING" id="363870.NG54_03670"/>
<dbReference type="CDD" id="cd06223">
    <property type="entry name" value="PRTases_typeI"/>
    <property type="match status" value="1"/>
</dbReference>